<dbReference type="AlphaFoldDB" id="A0A6A5Y9A9"/>
<dbReference type="GO" id="GO:0016020">
    <property type="term" value="C:membrane"/>
    <property type="evidence" value="ECO:0007669"/>
    <property type="project" value="UniProtKB-SubCell"/>
</dbReference>
<dbReference type="RefSeq" id="XP_033390185.1">
    <property type="nucleotide sequence ID" value="XM_033531569.1"/>
</dbReference>
<dbReference type="OrthoDB" id="5417844at2759"/>
<dbReference type="InterPro" id="IPR052337">
    <property type="entry name" value="SAT4-like"/>
</dbReference>
<comment type="similarity">
    <text evidence="5">Belongs to the SAT4 family.</text>
</comment>
<organism evidence="8 9">
    <name type="scientific">Aaosphaeria arxii CBS 175.79</name>
    <dbReference type="NCBI Taxonomy" id="1450172"/>
    <lineage>
        <taxon>Eukaryota</taxon>
        <taxon>Fungi</taxon>
        <taxon>Dikarya</taxon>
        <taxon>Ascomycota</taxon>
        <taxon>Pezizomycotina</taxon>
        <taxon>Dothideomycetes</taxon>
        <taxon>Pleosporomycetidae</taxon>
        <taxon>Pleosporales</taxon>
        <taxon>Pleosporales incertae sedis</taxon>
        <taxon>Aaosphaeria</taxon>
    </lineage>
</organism>
<keyword evidence="4 6" id="KW-0472">Membrane</keyword>
<dbReference type="PANTHER" id="PTHR33048">
    <property type="entry name" value="PTH11-LIKE INTEGRAL MEMBRANE PROTEIN (AFU_ORTHOLOGUE AFUA_5G11245)"/>
    <property type="match status" value="1"/>
</dbReference>
<dbReference type="GeneID" id="54288966"/>
<proteinExistence type="inferred from homology"/>
<evidence type="ECO:0000313" key="9">
    <source>
        <dbReference type="Proteomes" id="UP000799778"/>
    </source>
</evidence>
<feature type="transmembrane region" description="Helical" evidence="6">
    <location>
        <begin position="212"/>
        <end position="232"/>
    </location>
</feature>
<feature type="transmembrane region" description="Helical" evidence="6">
    <location>
        <begin position="54"/>
        <end position="73"/>
    </location>
</feature>
<evidence type="ECO:0000256" key="6">
    <source>
        <dbReference type="SAM" id="Phobius"/>
    </source>
</evidence>
<feature type="transmembrane region" description="Helical" evidence="6">
    <location>
        <begin position="133"/>
        <end position="159"/>
    </location>
</feature>
<evidence type="ECO:0000256" key="2">
    <source>
        <dbReference type="ARBA" id="ARBA00022692"/>
    </source>
</evidence>
<dbReference type="EMBL" id="ML978066">
    <property type="protein sequence ID" value="KAF2021846.1"/>
    <property type="molecule type" value="Genomic_DNA"/>
</dbReference>
<keyword evidence="2 6" id="KW-0812">Transmembrane</keyword>
<feature type="transmembrane region" description="Helical" evidence="6">
    <location>
        <begin position="22"/>
        <end position="42"/>
    </location>
</feature>
<keyword evidence="3 6" id="KW-1133">Transmembrane helix</keyword>
<feature type="domain" description="Rhodopsin" evidence="7">
    <location>
        <begin position="38"/>
        <end position="277"/>
    </location>
</feature>
<evidence type="ECO:0000256" key="5">
    <source>
        <dbReference type="ARBA" id="ARBA00038359"/>
    </source>
</evidence>
<comment type="subcellular location">
    <subcellularLocation>
        <location evidence="1">Membrane</location>
        <topology evidence="1">Multi-pass membrane protein</topology>
    </subcellularLocation>
</comment>
<dbReference type="InterPro" id="IPR049326">
    <property type="entry name" value="Rhodopsin_dom_fungi"/>
</dbReference>
<sequence>MATVLSAANVEHLTFGYRNRTITAIAVCFPLAIFAVILRFTARKIARAGIWYDDWLSCAGLVGLGVFISLVLVDLPDDSAIRGDPIPESTLLANAKTVYVAELFYYITQFSLKLSILAFYWRLFNASSIRVPIYLVTAFCVAWFVASFLVTALQCVPVASLWTPALRSSAKCVRLAPFFFGTSIPNIVADLFLLALPMPYVWRLKISLTQRVFVMGFFLLGGFVLIASAIRLRLLLRIDMRSFYANWAVENSVLWSAIENCMAVVCVCLPSLRPIVRLLPCPTRLGKSLGSSDYTSGGDMRIASMENSVDKTKPQQRHIEHELPDWDGASCYVSAERAAEGQSITTADEESIIVQTEIQVSSVDVNRPTAIA</sequence>
<evidence type="ECO:0000256" key="3">
    <source>
        <dbReference type="ARBA" id="ARBA00022989"/>
    </source>
</evidence>
<dbReference type="PANTHER" id="PTHR33048:SF47">
    <property type="entry name" value="INTEGRAL MEMBRANE PROTEIN-RELATED"/>
    <property type="match status" value="1"/>
</dbReference>
<evidence type="ECO:0000313" key="8">
    <source>
        <dbReference type="EMBL" id="KAF2021846.1"/>
    </source>
</evidence>
<evidence type="ECO:0000256" key="1">
    <source>
        <dbReference type="ARBA" id="ARBA00004141"/>
    </source>
</evidence>
<evidence type="ECO:0000259" key="7">
    <source>
        <dbReference type="Pfam" id="PF20684"/>
    </source>
</evidence>
<evidence type="ECO:0000256" key="4">
    <source>
        <dbReference type="ARBA" id="ARBA00023136"/>
    </source>
</evidence>
<accession>A0A6A5Y9A9</accession>
<gene>
    <name evidence="8" type="ORF">BU24DRAFT_457773</name>
</gene>
<name>A0A6A5Y9A9_9PLEO</name>
<dbReference type="Proteomes" id="UP000799778">
    <property type="component" value="Unassembled WGS sequence"/>
</dbReference>
<reference evidence="8" key="1">
    <citation type="journal article" date="2020" name="Stud. Mycol.">
        <title>101 Dothideomycetes genomes: a test case for predicting lifestyles and emergence of pathogens.</title>
        <authorList>
            <person name="Haridas S."/>
            <person name="Albert R."/>
            <person name="Binder M."/>
            <person name="Bloem J."/>
            <person name="Labutti K."/>
            <person name="Salamov A."/>
            <person name="Andreopoulos B."/>
            <person name="Baker S."/>
            <person name="Barry K."/>
            <person name="Bills G."/>
            <person name="Bluhm B."/>
            <person name="Cannon C."/>
            <person name="Castanera R."/>
            <person name="Culley D."/>
            <person name="Daum C."/>
            <person name="Ezra D."/>
            <person name="Gonzalez J."/>
            <person name="Henrissat B."/>
            <person name="Kuo A."/>
            <person name="Liang C."/>
            <person name="Lipzen A."/>
            <person name="Lutzoni F."/>
            <person name="Magnuson J."/>
            <person name="Mondo S."/>
            <person name="Nolan M."/>
            <person name="Ohm R."/>
            <person name="Pangilinan J."/>
            <person name="Park H.-J."/>
            <person name="Ramirez L."/>
            <person name="Alfaro M."/>
            <person name="Sun H."/>
            <person name="Tritt A."/>
            <person name="Yoshinaga Y."/>
            <person name="Zwiers L.-H."/>
            <person name="Turgeon B."/>
            <person name="Goodwin S."/>
            <person name="Spatafora J."/>
            <person name="Crous P."/>
            <person name="Grigoriev I."/>
        </authorList>
    </citation>
    <scope>NUCLEOTIDE SEQUENCE</scope>
    <source>
        <strain evidence="8">CBS 175.79</strain>
    </source>
</reference>
<feature type="transmembrane region" description="Helical" evidence="6">
    <location>
        <begin position="179"/>
        <end position="200"/>
    </location>
</feature>
<keyword evidence="9" id="KW-1185">Reference proteome</keyword>
<feature type="transmembrane region" description="Helical" evidence="6">
    <location>
        <begin position="103"/>
        <end position="121"/>
    </location>
</feature>
<dbReference type="Pfam" id="PF20684">
    <property type="entry name" value="Fung_rhodopsin"/>
    <property type="match status" value="1"/>
</dbReference>
<protein>
    <recommendedName>
        <fullName evidence="7">Rhodopsin domain-containing protein</fullName>
    </recommendedName>
</protein>